<dbReference type="Proteomes" id="UP000762676">
    <property type="component" value="Unassembled WGS sequence"/>
</dbReference>
<organism evidence="1 2">
    <name type="scientific">Elysia marginata</name>
    <dbReference type="NCBI Taxonomy" id="1093978"/>
    <lineage>
        <taxon>Eukaryota</taxon>
        <taxon>Metazoa</taxon>
        <taxon>Spiralia</taxon>
        <taxon>Lophotrochozoa</taxon>
        <taxon>Mollusca</taxon>
        <taxon>Gastropoda</taxon>
        <taxon>Heterobranchia</taxon>
        <taxon>Euthyneura</taxon>
        <taxon>Panpulmonata</taxon>
        <taxon>Sacoglossa</taxon>
        <taxon>Placobranchoidea</taxon>
        <taxon>Plakobranchidae</taxon>
        <taxon>Elysia</taxon>
    </lineage>
</organism>
<dbReference type="AlphaFoldDB" id="A0AAV4GEC3"/>
<proteinExistence type="predicted"/>
<dbReference type="EMBL" id="BMAT01004932">
    <property type="protein sequence ID" value="GFR84052.1"/>
    <property type="molecule type" value="Genomic_DNA"/>
</dbReference>
<protein>
    <submittedName>
        <fullName evidence="1">Uncharacterized protein</fullName>
    </submittedName>
</protein>
<reference evidence="1 2" key="1">
    <citation type="journal article" date="2021" name="Elife">
        <title>Chloroplast acquisition without the gene transfer in kleptoplastic sea slugs, Plakobranchus ocellatus.</title>
        <authorList>
            <person name="Maeda T."/>
            <person name="Takahashi S."/>
            <person name="Yoshida T."/>
            <person name="Shimamura S."/>
            <person name="Takaki Y."/>
            <person name="Nagai Y."/>
            <person name="Toyoda A."/>
            <person name="Suzuki Y."/>
            <person name="Arimoto A."/>
            <person name="Ishii H."/>
            <person name="Satoh N."/>
            <person name="Nishiyama T."/>
            <person name="Hasebe M."/>
            <person name="Maruyama T."/>
            <person name="Minagawa J."/>
            <person name="Obokata J."/>
            <person name="Shigenobu S."/>
        </authorList>
    </citation>
    <scope>NUCLEOTIDE SEQUENCE [LARGE SCALE GENOMIC DNA]</scope>
</reference>
<keyword evidence="2" id="KW-1185">Reference proteome</keyword>
<evidence type="ECO:0000313" key="1">
    <source>
        <dbReference type="EMBL" id="GFR84052.1"/>
    </source>
</evidence>
<sequence length="89" mass="10147">MKEGISCKRHRDGLKGISEWCHIEPIELVHTAQGRLQLQALVREVSASLEEEVRNLAQNAREKIVLKQRLFLQQEHNSSDPSSLSLNMS</sequence>
<evidence type="ECO:0000313" key="2">
    <source>
        <dbReference type="Proteomes" id="UP000762676"/>
    </source>
</evidence>
<accession>A0AAV4GEC3</accession>
<gene>
    <name evidence="1" type="ORF">ElyMa_002408800</name>
</gene>
<comment type="caution">
    <text evidence="1">The sequence shown here is derived from an EMBL/GenBank/DDBJ whole genome shotgun (WGS) entry which is preliminary data.</text>
</comment>
<name>A0AAV4GEC3_9GAST</name>